<dbReference type="Proteomes" id="UP000619101">
    <property type="component" value="Unassembled WGS sequence"/>
</dbReference>
<gene>
    <name evidence="2" type="ORF">H9635_00570</name>
</gene>
<feature type="transmembrane region" description="Helical" evidence="1">
    <location>
        <begin position="53"/>
        <end position="76"/>
    </location>
</feature>
<accession>A0ABR8XTD9</accession>
<keyword evidence="1" id="KW-0472">Membrane</keyword>
<protein>
    <submittedName>
        <fullName evidence="2">Uncharacterized protein</fullName>
    </submittedName>
</protein>
<proteinExistence type="predicted"/>
<name>A0ABR8XTD9_9BACL</name>
<keyword evidence="1" id="KW-1133">Transmembrane helix</keyword>
<feature type="transmembrane region" description="Helical" evidence="1">
    <location>
        <begin position="25"/>
        <end position="41"/>
    </location>
</feature>
<evidence type="ECO:0000313" key="2">
    <source>
        <dbReference type="EMBL" id="MBD8035210.1"/>
    </source>
</evidence>
<keyword evidence="3" id="KW-1185">Reference proteome</keyword>
<evidence type="ECO:0000256" key="1">
    <source>
        <dbReference type="SAM" id="Phobius"/>
    </source>
</evidence>
<keyword evidence="1" id="KW-0812">Transmembrane</keyword>
<reference evidence="2 3" key="1">
    <citation type="submission" date="2020-08" db="EMBL/GenBank/DDBJ databases">
        <title>A Genomic Blueprint of the Chicken Gut Microbiome.</title>
        <authorList>
            <person name="Gilroy R."/>
            <person name="Ravi A."/>
            <person name="Getino M."/>
            <person name="Pursley I."/>
            <person name="Horton D.L."/>
            <person name="Alikhan N.-F."/>
            <person name="Baker D."/>
            <person name="Gharbi K."/>
            <person name="Hall N."/>
            <person name="Watson M."/>
            <person name="Adriaenssens E.M."/>
            <person name="Foster-Nyarko E."/>
            <person name="Jarju S."/>
            <person name="Secka A."/>
            <person name="Antonio M."/>
            <person name="Oren A."/>
            <person name="Chaudhuri R."/>
            <person name="La Ragione R.M."/>
            <person name="Hildebrand F."/>
            <person name="Pallen M.J."/>
        </authorList>
    </citation>
    <scope>NUCLEOTIDE SEQUENCE [LARGE SCALE GENOMIC DNA]</scope>
    <source>
        <strain evidence="2 3">A46</strain>
    </source>
</reference>
<evidence type="ECO:0000313" key="3">
    <source>
        <dbReference type="Proteomes" id="UP000619101"/>
    </source>
</evidence>
<organism evidence="2 3">
    <name type="scientific">Solibacillus faecavium</name>
    <dbReference type="NCBI Taxonomy" id="2762221"/>
    <lineage>
        <taxon>Bacteria</taxon>
        <taxon>Bacillati</taxon>
        <taxon>Bacillota</taxon>
        <taxon>Bacilli</taxon>
        <taxon>Bacillales</taxon>
        <taxon>Caryophanaceae</taxon>
        <taxon>Solibacillus</taxon>
    </lineage>
</organism>
<comment type="caution">
    <text evidence="2">The sequence shown here is derived from an EMBL/GenBank/DDBJ whole genome shotgun (WGS) entry which is preliminary data.</text>
</comment>
<sequence>MALIIAWFFADGALGDGNSFTPEFFLILPIWFIGVLLRLKMTSNGKLENTSYFHLLFNNLLLWVTIPIGYFCSLLFV</sequence>
<dbReference type="EMBL" id="JACSPZ010000001">
    <property type="protein sequence ID" value="MBD8035210.1"/>
    <property type="molecule type" value="Genomic_DNA"/>
</dbReference>